<dbReference type="Pfam" id="PF02416">
    <property type="entry name" value="TatA_B_E"/>
    <property type="match status" value="1"/>
</dbReference>
<evidence type="ECO:0000256" key="8">
    <source>
        <dbReference type="ARBA" id="ARBA00023136"/>
    </source>
</evidence>
<dbReference type="RefSeq" id="WP_200171754.1">
    <property type="nucleotide sequence ID" value="NZ_BAABKQ010000001.1"/>
</dbReference>
<evidence type="ECO:0000256" key="6">
    <source>
        <dbReference type="ARBA" id="ARBA00022989"/>
    </source>
</evidence>
<evidence type="ECO:0000256" key="5">
    <source>
        <dbReference type="ARBA" id="ARBA00022927"/>
    </source>
</evidence>
<keyword evidence="7 9" id="KW-0811">Translocation</keyword>
<evidence type="ECO:0000313" key="11">
    <source>
        <dbReference type="EMBL" id="GAA4813825.1"/>
    </source>
</evidence>
<keyword evidence="8 9" id="KW-0472">Membrane</keyword>
<dbReference type="NCBIfam" id="TIGR01411">
    <property type="entry name" value="tatAE"/>
    <property type="match status" value="1"/>
</dbReference>
<dbReference type="Proteomes" id="UP001500839">
    <property type="component" value="Unassembled WGS sequence"/>
</dbReference>
<gene>
    <name evidence="9 11" type="primary">tatA</name>
    <name evidence="11" type="ORF">GCM10023353_18580</name>
</gene>
<reference evidence="12" key="1">
    <citation type="journal article" date="2019" name="Int. J. Syst. Evol. Microbiol.">
        <title>The Global Catalogue of Microorganisms (GCM) 10K type strain sequencing project: providing services to taxonomists for standard genome sequencing and annotation.</title>
        <authorList>
            <consortium name="The Broad Institute Genomics Platform"/>
            <consortium name="The Broad Institute Genome Sequencing Center for Infectious Disease"/>
            <person name="Wu L."/>
            <person name="Ma J."/>
        </authorList>
    </citation>
    <scope>NUCLEOTIDE SEQUENCE [LARGE SCALE GENOMIC DNA]</scope>
    <source>
        <strain evidence="12">JCM 18542</strain>
    </source>
</reference>
<keyword evidence="12" id="KW-1185">Reference proteome</keyword>
<comment type="subcellular location">
    <subcellularLocation>
        <location evidence="1 9">Cell membrane</location>
        <topology evidence="1 9">Single-pass membrane protein</topology>
    </subcellularLocation>
</comment>
<keyword evidence="2 9" id="KW-0813">Transport</keyword>
<feature type="compositionally biased region" description="Pro residues" evidence="10">
    <location>
        <begin position="100"/>
        <end position="109"/>
    </location>
</feature>
<evidence type="ECO:0000256" key="3">
    <source>
        <dbReference type="ARBA" id="ARBA00022475"/>
    </source>
</evidence>
<dbReference type="Gene3D" id="1.20.5.3310">
    <property type="match status" value="1"/>
</dbReference>
<dbReference type="InterPro" id="IPR003369">
    <property type="entry name" value="TatA/B/E"/>
</dbReference>
<comment type="caution">
    <text evidence="11">The sequence shown here is derived from an EMBL/GenBank/DDBJ whole genome shotgun (WGS) entry which is preliminary data.</text>
</comment>
<comment type="function">
    <text evidence="9">Part of the twin-arginine translocation (Tat) system that transports large folded proteins containing a characteristic twin-arginine motif in their signal peptide across membranes. TatA could form the protein-conducting channel of the Tat system.</text>
</comment>
<keyword evidence="4 9" id="KW-0812">Transmembrane</keyword>
<evidence type="ECO:0000256" key="4">
    <source>
        <dbReference type="ARBA" id="ARBA00022692"/>
    </source>
</evidence>
<comment type="subunit">
    <text evidence="9">The Tat system comprises two distinct complexes: a TatABC complex, containing multiple copies of TatA, TatB and TatC subunits, and a separate TatA complex, containing only TatA subunits. Substrates initially bind to the TatABC complex, which probably triggers association of the separate TatA complex to form the active translocon.</text>
</comment>
<dbReference type="HAMAP" id="MF_00236">
    <property type="entry name" value="TatA_E"/>
    <property type="match status" value="1"/>
</dbReference>
<proteinExistence type="inferred from homology"/>
<dbReference type="EMBL" id="BAABKQ010000001">
    <property type="protein sequence ID" value="GAA4813825.1"/>
    <property type="molecule type" value="Genomic_DNA"/>
</dbReference>
<evidence type="ECO:0000256" key="10">
    <source>
        <dbReference type="SAM" id="MobiDB-lite"/>
    </source>
</evidence>
<organism evidence="11 12">
    <name type="scientific">Tomitella cavernea</name>
    <dbReference type="NCBI Taxonomy" id="1387982"/>
    <lineage>
        <taxon>Bacteria</taxon>
        <taxon>Bacillati</taxon>
        <taxon>Actinomycetota</taxon>
        <taxon>Actinomycetes</taxon>
        <taxon>Mycobacteriales</taxon>
        <taxon>Tomitella</taxon>
    </lineage>
</organism>
<evidence type="ECO:0000256" key="1">
    <source>
        <dbReference type="ARBA" id="ARBA00004162"/>
    </source>
</evidence>
<sequence>MGAMSPWHWAIVLIVLVLLFGSTRLPGAARGLGRSLRIFKSEMKEMTGNDSEAAESAPQASTPQASTPQALPAQSANTTPQADPAPSVADTPQSAGAPQQTPPAPGTGA</sequence>
<protein>
    <recommendedName>
        <fullName evidence="9">Sec-independent protein translocase protein TatA</fullName>
    </recommendedName>
</protein>
<keyword evidence="5 9" id="KW-0653">Protein transport</keyword>
<feature type="compositionally biased region" description="Polar residues" evidence="10">
    <location>
        <begin position="58"/>
        <end position="81"/>
    </location>
</feature>
<keyword evidence="3 9" id="KW-1003">Cell membrane</keyword>
<evidence type="ECO:0000256" key="9">
    <source>
        <dbReference type="HAMAP-Rule" id="MF_00236"/>
    </source>
</evidence>
<evidence type="ECO:0000313" key="12">
    <source>
        <dbReference type="Proteomes" id="UP001500839"/>
    </source>
</evidence>
<feature type="region of interest" description="Disordered" evidence="10">
    <location>
        <begin position="43"/>
        <end position="109"/>
    </location>
</feature>
<name>A0ABP9CMM2_9ACTN</name>
<evidence type="ECO:0000256" key="7">
    <source>
        <dbReference type="ARBA" id="ARBA00023010"/>
    </source>
</evidence>
<comment type="similarity">
    <text evidence="9">Belongs to the TatA/E family.</text>
</comment>
<dbReference type="PANTHER" id="PTHR42982">
    <property type="entry name" value="SEC-INDEPENDENT PROTEIN TRANSLOCASE PROTEIN TATA"/>
    <property type="match status" value="1"/>
</dbReference>
<dbReference type="InterPro" id="IPR006312">
    <property type="entry name" value="TatA/E"/>
</dbReference>
<accession>A0ABP9CMM2</accession>
<dbReference type="NCBIfam" id="NF001854">
    <property type="entry name" value="PRK00575.1"/>
    <property type="match status" value="1"/>
</dbReference>
<dbReference type="PANTHER" id="PTHR42982:SF8">
    <property type="entry name" value="SEC-INDEPENDENT PROTEIN TRANSLOCASE PROTEIN TATA"/>
    <property type="match status" value="1"/>
</dbReference>
<keyword evidence="6 9" id="KW-1133">Transmembrane helix</keyword>
<evidence type="ECO:0000256" key="2">
    <source>
        <dbReference type="ARBA" id="ARBA00022448"/>
    </source>
</evidence>